<dbReference type="Proteomes" id="UP000242642">
    <property type="component" value="Unassembled WGS sequence"/>
</dbReference>
<evidence type="ECO:0000313" key="9">
    <source>
        <dbReference type="Proteomes" id="UP000242642"/>
    </source>
</evidence>
<evidence type="ECO:0000256" key="5">
    <source>
        <dbReference type="ARBA" id="ARBA00023136"/>
    </source>
</evidence>
<comment type="subcellular location">
    <subcellularLocation>
        <location evidence="1">Cell membrane</location>
        <topology evidence="1">Multi-pass membrane protein</topology>
    </subcellularLocation>
</comment>
<keyword evidence="9" id="KW-1185">Reference proteome</keyword>
<evidence type="ECO:0000313" key="8">
    <source>
        <dbReference type="EMBL" id="SES80699.1"/>
    </source>
</evidence>
<reference evidence="9" key="1">
    <citation type="submission" date="2016-10" db="EMBL/GenBank/DDBJ databases">
        <authorList>
            <person name="Varghese N."/>
            <person name="Submissions S."/>
        </authorList>
    </citation>
    <scope>NUCLEOTIDE SEQUENCE [LARGE SCALE GENOMIC DNA]</scope>
    <source>
        <strain evidence="9">DSM 18579</strain>
    </source>
</reference>
<dbReference type="GO" id="GO:0005886">
    <property type="term" value="C:plasma membrane"/>
    <property type="evidence" value="ECO:0007669"/>
    <property type="project" value="UniProtKB-SubCell"/>
</dbReference>
<dbReference type="OrthoDB" id="9775724at2"/>
<evidence type="ECO:0000256" key="4">
    <source>
        <dbReference type="ARBA" id="ARBA00022989"/>
    </source>
</evidence>
<dbReference type="GO" id="GO:0004713">
    <property type="term" value="F:protein tyrosine kinase activity"/>
    <property type="evidence" value="ECO:0007669"/>
    <property type="project" value="TreeGrafter"/>
</dbReference>
<dbReference type="Pfam" id="PF02706">
    <property type="entry name" value="Wzz"/>
    <property type="match status" value="1"/>
</dbReference>
<dbReference type="RefSeq" id="WP_093317671.1">
    <property type="nucleotide sequence ID" value="NZ_FOHV01000003.1"/>
</dbReference>
<dbReference type="EMBL" id="FOHV01000003">
    <property type="protein sequence ID" value="SES80699.1"/>
    <property type="molecule type" value="Genomic_DNA"/>
</dbReference>
<dbReference type="STRING" id="1123402.SAMN02583745_00584"/>
<dbReference type="Gene3D" id="3.30.1890.10">
    <property type="entry name" value="FepE-like"/>
    <property type="match status" value="1"/>
</dbReference>
<dbReference type="PANTHER" id="PTHR32309">
    <property type="entry name" value="TYROSINE-PROTEIN KINASE"/>
    <property type="match status" value="1"/>
</dbReference>
<dbReference type="InterPro" id="IPR003856">
    <property type="entry name" value="LPS_length_determ_N"/>
</dbReference>
<feature type="transmembrane region" description="Helical" evidence="6">
    <location>
        <begin position="34"/>
        <end position="54"/>
    </location>
</feature>
<keyword evidence="4 6" id="KW-1133">Transmembrane helix</keyword>
<evidence type="ECO:0000256" key="6">
    <source>
        <dbReference type="SAM" id="Phobius"/>
    </source>
</evidence>
<sequence>MNQTQNNQSVQNMPVVSDELDIKKLFMTLWYGKWIIMATTVLFAVGVYALSYFITPVWTATAITIKPGSEEIGNFAAIEQSVSSLDLNSSQKDIALSVNDVIYRQFIETVSSYDFKRQFWMTSDYYLNKSKDLKTEHEKAALLEKFILNIQFVAQDDRKGNQDTLLLKAETAQESSSLLKLYIDKANQSVINKLTKQNDNVRKRLVSSLESSITDLTMFAEDKFRIIFQKRNNELSDAESEYLQLSIKADARANEIELLKSKIADINAQIRELAYKGPEFDVRLDEYKLKLNELEKLPEISQFNQAFRFLRTPYEPITPDSPRRVFWAFLAALFGGFVGVCIALIRGPKVNPM</sequence>
<gene>
    <name evidence="8" type="ORF">SAMN02583745_00584</name>
</gene>
<evidence type="ECO:0000256" key="1">
    <source>
        <dbReference type="ARBA" id="ARBA00004651"/>
    </source>
</evidence>
<feature type="domain" description="Polysaccharide chain length determinant N-terminal" evidence="7">
    <location>
        <begin position="18"/>
        <end position="115"/>
    </location>
</feature>
<evidence type="ECO:0000256" key="2">
    <source>
        <dbReference type="ARBA" id="ARBA00022475"/>
    </source>
</evidence>
<accession>A0A1H9ZGB6</accession>
<keyword evidence="5 6" id="KW-0472">Membrane</keyword>
<dbReference type="PANTHER" id="PTHR32309:SF16">
    <property type="entry name" value="ECA POLYSACCHARIDE CHAIN LENGTH MODULATION PROTEIN"/>
    <property type="match status" value="1"/>
</dbReference>
<keyword evidence="3 6" id="KW-0812">Transmembrane</keyword>
<proteinExistence type="predicted"/>
<dbReference type="InterPro" id="IPR050445">
    <property type="entry name" value="Bact_polysacc_biosynth/exp"/>
</dbReference>
<organism evidence="8 9">
    <name type="scientific">Thorsellia anophelis DSM 18579</name>
    <dbReference type="NCBI Taxonomy" id="1123402"/>
    <lineage>
        <taxon>Bacteria</taxon>
        <taxon>Pseudomonadati</taxon>
        <taxon>Pseudomonadota</taxon>
        <taxon>Gammaproteobacteria</taxon>
        <taxon>Enterobacterales</taxon>
        <taxon>Thorselliaceae</taxon>
        <taxon>Thorsellia</taxon>
    </lineage>
</organism>
<evidence type="ECO:0000256" key="3">
    <source>
        <dbReference type="ARBA" id="ARBA00022692"/>
    </source>
</evidence>
<feature type="transmembrane region" description="Helical" evidence="6">
    <location>
        <begin position="325"/>
        <end position="345"/>
    </location>
</feature>
<protein>
    <submittedName>
        <fullName evidence="8">Lipopolysaccharide biosynthesis protein WzzE</fullName>
    </submittedName>
</protein>
<evidence type="ECO:0000259" key="7">
    <source>
        <dbReference type="Pfam" id="PF02706"/>
    </source>
</evidence>
<dbReference type="AlphaFoldDB" id="A0A1H9ZGB6"/>
<dbReference type="SUPFAM" id="SSF160355">
    <property type="entry name" value="Bacterial polysaccharide co-polymerase-like"/>
    <property type="match status" value="1"/>
</dbReference>
<keyword evidence="2" id="KW-1003">Cell membrane</keyword>
<name>A0A1H9ZGB6_9GAMM</name>